<dbReference type="EMBL" id="FLRE01000025">
    <property type="protein sequence ID" value="SBT31906.1"/>
    <property type="molecule type" value="Genomic_DNA"/>
</dbReference>
<evidence type="ECO:0000256" key="3">
    <source>
        <dbReference type="ARBA" id="ARBA00022630"/>
    </source>
</evidence>
<evidence type="ECO:0000256" key="9">
    <source>
        <dbReference type="ARBA" id="ARBA00023014"/>
    </source>
</evidence>
<evidence type="ECO:0000259" key="11">
    <source>
        <dbReference type="PROSITE" id="PS51296"/>
    </source>
</evidence>
<reference evidence="13" key="1">
    <citation type="submission" date="2016-05" db="EMBL/GenBank/DDBJ databases">
        <authorList>
            <person name="Naeem Raeece"/>
        </authorList>
    </citation>
    <scope>NUCLEOTIDE SEQUENCE [LARGE SCALE GENOMIC DNA]</scope>
</reference>
<evidence type="ECO:0000256" key="6">
    <source>
        <dbReference type="ARBA" id="ARBA00022827"/>
    </source>
</evidence>
<dbReference type="SUPFAM" id="SSF50022">
    <property type="entry name" value="ISP domain"/>
    <property type="match status" value="1"/>
</dbReference>
<sequence length="716" mass="80617">MRKLLGVNEKIGTALSGIGEKFVYRVEKKSVCHVGEKVLLGSVHHPILGVGNSERGNPFLERNQNKGREMPSRYNVALLLSLSLLCVPNFMQKRFNSDKNNVASCTNLEKVFLLRKDEIKEGEMVEVKVNGEKDTVLLVKIDGKYHCVGPKCPHYSAPLKLGILTKEYITCPWHDAKFDFKTGECINGPSFSDIPTYDVVIEGECIYAYFPKEIDNFKKKHICPCKDFCENKTILIVGGGPATLGAIETILKLGYTGKIIICSKDMYKPYDRTILSKNITHYSSSDDLFKNIKLKEDIYYNRSNIIYMNNTLVENVDTELKKVYLDNGTILNYDKILITTGLSPSPSPIKNVKVENLLKLYNIEDYTKLVSYAKEGSKCVIIGSSFIACELSSALKKRNVHVSIISKDNVPYYGPFGEKIGSIVLNILKDKNINFYPDMYPTDYVINDSFFKMKNKNVIHGVKLNNGEVICCDFVIEALGCQPNSQLLNSKFKNDKNFILVDEHFRVKDASDVYAAGDVCVFPYFITGEARAYTVAMPLHRDATPPRCHSTAMPLHRDATPPRRHSTAPPLHRAATPPRRHFTALPLHHHPAGEPINVCHYNVAIQQGRIAAHNMLSKEKKVYNFIPFFNTNIFGKNFRYSGFVKNHDKIIYEGDVSKHNFVAYFVKNDKVASILTLGNNKMAALNECLSKSKVPKVYELEAGLKNSDSMIASLKV</sequence>
<evidence type="ECO:0000256" key="8">
    <source>
        <dbReference type="ARBA" id="ARBA00023004"/>
    </source>
</evidence>
<dbReference type="CDD" id="cd03478">
    <property type="entry name" value="Rieske_AIFL_N"/>
    <property type="match status" value="1"/>
</dbReference>
<evidence type="ECO:0000256" key="1">
    <source>
        <dbReference type="ARBA" id="ARBA00001974"/>
    </source>
</evidence>
<dbReference type="SUPFAM" id="SSF51905">
    <property type="entry name" value="FAD/NAD(P)-binding domain"/>
    <property type="match status" value="2"/>
</dbReference>
<dbReference type="Gene3D" id="3.30.390.30">
    <property type="match status" value="1"/>
</dbReference>
<dbReference type="InterPro" id="IPR050446">
    <property type="entry name" value="FAD-oxidoreductase/Apoptosis"/>
</dbReference>
<accession>A0A1A8YK51</accession>
<evidence type="ECO:0000256" key="10">
    <source>
        <dbReference type="SAM" id="MobiDB-lite"/>
    </source>
</evidence>
<evidence type="ECO:0000256" key="4">
    <source>
        <dbReference type="ARBA" id="ARBA00022714"/>
    </source>
</evidence>
<keyword evidence="4" id="KW-0001">2Fe-2S</keyword>
<protein>
    <submittedName>
        <fullName evidence="12">Ferrodoxin reductase-like protein</fullName>
    </submittedName>
</protein>
<comment type="similarity">
    <text evidence="2">Belongs to the FAD-dependent oxidoreductase family.</text>
</comment>
<dbReference type="PANTHER" id="PTHR43557:SF2">
    <property type="entry name" value="RIESKE DOMAIN-CONTAINING PROTEIN-RELATED"/>
    <property type="match status" value="1"/>
</dbReference>
<dbReference type="Gene3D" id="2.102.10.10">
    <property type="entry name" value="Rieske [2Fe-2S] iron-sulphur domain"/>
    <property type="match status" value="1"/>
</dbReference>
<dbReference type="PROSITE" id="PS51296">
    <property type="entry name" value="RIESKE"/>
    <property type="match status" value="1"/>
</dbReference>
<evidence type="ECO:0000313" key="12">
    <source>
        <dbReference type="EMBL" id="SBT31906.1"/>
    </source>
</evidence>
<dbReference type="InterPro" id="IPR036922">
    <property type="entry name" value="Rieske_2Fe-2S_sf"/>
</dbReference>
<dbReference type="Gene3D" id="3.50.50.60">
    <property type="entry name" value="FAD/NAD(P)-binding domain"/>
    <property type="match status" value="2"/>
</dbReference>
<dbReference type="Pfam" id="PF07992">
    <property type="entry name" value="Pyr_redox_2"/>
    <property type="match status" value="1"/>
</dbReference>
<keyword evidence="3" id="KW-0285">Flavoprotein</keyword>
<dbReference type="Pfam" id="PF00355">
    <property type="entry name" value="Rieske"/>
    <property type="match status" value="1"/>
</dbReference>
<dbReference type="InterPro" id="IPR016156">
    <property type="entry name" value="FAD/NAD-linked_Rdtase_dimer_sf"/>
</dbReference>
<dbReference type="AlphaFoldDB" id="A0A1A8YK51"/>
<dbReference type="InterPro" id="IPR017941">
    <property type="entry name" value="Rieske_2Fe-2S"/>
</dbReference>
<gene>
    <name evidence="12" type="ORF">POVWA2_006730</name>
</gene>
<evidence type="ECO:0000256" key="2">
    <source>
        <dbReference type="ARBA" id="ARBA00006442"/>
    </source>
</evidence>
<dbReference type="Proteomes" id="UP000078550">
    <property type="component" value="Unassembled WGS sequence"/>
</dbReference>
<keyword evidence="9" id="KW-0411">Iron-sulfur</keyword>
<dbReference type="InterPro" id="IPR023753">
    <property type="entry name" value="FAD/NAD-binding_dom"/>
</dbReference>
<dbReference type="GO" id="GO:0051537">
    <property type="term" value="F:2 iron, 2 sulfur cluster binding"/>
    <property type="evidence" value="ECO:0007669"/>
    <property type="project" value="UniProtKB-KW"/>
</dbReference>
<comment type="cofactor">
    <cofactor evidence="1">
        <name>FAD</name>
        <dbReference type="ChEBI" id="CHEBI:57692"/>
    </cofactor>
</comment>
<dbReference type="SUPFAM" id="SSF55424">
    <property type="entry name" value="FAD/NAD-linked reductases, dimerisation (C-terminal) domain"/>
    <property type="match status" value="1"/>
</dbReference>
<dbReference type="InterPro" id="IPR036188">
    <property type="entry name" value="FAD/NAD-bd_sf"/>
</dbReference>
<dbReference type="PANTHER" id="PTHR43557">
    <property type="entry name" value="APOPTOSIS-INDUCING FACTOR 1"/>
    <property type="match status" value="1"/>
</dbReference>
<keyword evidence="5" id="KW-0479">Metal-binding</keyword>
<evidence type="ECO:0000313" key="13">
    <source>
        <dbReference type="Proteomes" id="UP000078550"/>
    </source>
</evidence>
<feature type="domain" description="Rieske" evidence="11">
    <location>
        <begin position="111"/>
        <end position="208"/>
    </location>
</feature>
<keyword evidence="7" id="KW-0560">Oxidoreductase</keyword>
<feature type="region of interest" description="Disordered" evidence="10">
    <location>
        <begin position="552"/>
        <end position="575"/>
    </location>
</feature>
<keyword evidence="6" id="KW-0274">FAD</keyword>
<organism evidence="12 13">
    <name type="scientific">Plasmodium ovale wallikeri</name>
    <dbReference type="NCBI Taxonomy" id="864142"/>
    <lineage>
        <taxon>Eukaryota</taxon>
        <taxon>Sar</taxon>
        <taxon>Alveolata</taxon>
        <taxon>Apicomplexa</taxon>
        <taxon>Aconoidasida</taxon>
        <taxon>Haemosporida</taxon>
        <taxon>Plasmodiidae</taxon>
        <taxon>Plasmodium</taxon>
        <taxon>Plasmodium (Plasmodium)</taxon>
    </lineage>
</organism>
<keyword evidence="8" id="KW-0408">Iron</keyword>
<dbReference type="PRINTS" id="PR00368">
    <property type="entry name" value="FADPNR"/>
</dbReference>
<evidence type="ECO:0000256" key="5">
    <source>
        <dbReference type="ARBA" id="ARBA00022723"/>
    </source>
</evidence>
<dbReference type="GO" id="GO:0016651">
    <property type="term" value="F:oxidoreductase activity, acting on NAD(P)H"/>
    <property type="evidence" value="ECO:0007669"/>
    <property type="project" value="TreeGrafter"/>
</dbReference>
<dbReference type="GO" id="GO:0005737">
    <property type="term" value="C:cytoplasm"/>
    <property type="evidence" value="ECO:0007669"/>
    <property type="project" value="TreeGrafter"/>
</dbReference>
<dbReference type="GO" id="GO:0046872">
    <property type="term" value="F:metal ion binding"/>
    <property type="evidence" value="ECO:0007669"/>
    <property type="project" value="UniProtKB-KW"/>
</dbReference>
<proteinExistence type="inferred from homology"/>
<dbReference type="PRINTS" id="PR00411">
    <property type="entry name" value="PNDRDTASEI"/>
</dbReference>
<evidence type="ECO:0000256" key="7">
    <source>
        <dbReference type="ARBA" id="ARBA00023002"/>
    </source>
</evidence>
<name>A0A1A8YK51_PLAOA</name>